<dbReference type="CDD" id="cd15047">
    <property type="entry name" value="7tmC_GABA-B-like"/>
    <property type="match status" value="1"/>
</dbReference>
<evidence type="ECO:0000256" key="3">
    <source>
        <dbReference type="ARBA" id="ARBA00022692"/>
    </source>
</evidence>
<evidence type="ECO:0000313" key="15">
    <source>
        <dbReference type="Proteomes" id="UP001159405"/>
    </source>
</evidence>
<keyword evidence="10" id="KW-0175">Coiled coil</keyword>
<dbReference type="Pfam" id="PF00003">
    <property type="entry name" value="7tm_3"/>
    <property type="match status" value="1"/>
</dbReference>
<dbReference type="InterPro" id="IPR001828">
    <property type="entry name" value="ANF_lig-bd_rcpt"/>
</dbReference>
<evidence type="ECO:0000256" key="10">
    <source>
        <dbReference type="SAM" id="Coils"/>
    </source>
</evidence>
<feature type="transmembrane region" description="Helical" evidence="11">
    <location>
        <begin position="687"/>
        <end position="709"/>
    </location>
</feature>
<keyword evidence="15" id="KW-1185">Reference proteome</keyword>
<feature type="transmembrane region" description="Helical" evidence="11">
    <location>
        <begin position="492"/>
        <end position="513"/>
    </location>
</feature>
<evidence type="ECO:0000256" key="6">
    <source>
        <dbReference type="ARBA" id="ARBA00023136"/>
    </source>
</evidence>
<name>A0ABN8QPB3_9CNID</name>
<evidence type="ECO:0000256" key="7">
    <source>
        <dbReference type="ARBA" id="ARBA00023170"/>
    </source>
</evidence>
<evidence type="ECO:0000256" key="8">
    <source>
        <dbReference type="ARBA" id="ARBA00023180"/>
    </source>
</evidence>
<dbReference type="PRINTS" id="PR01176">
    <property type="entry name" value="GABABRECEPTR"/>
</dbReference>
<keyword evidence="2" id="KW-1003">Cell membrane</keyword>
<feature type="chain" id="PRO_5045551300" description="G-protein coupled receptors family 3 profile domain-containing protein" evidence="12">
    <location>
        <begin position="23"/>
        <end position="807"/>
    </location>
</feature>
<dbReference type="SUPFAM" id="SSF53822">
    <property type="entry name" value="Periplasmic binding protein-like I"/>
    <property type="match status" value="1"/>
</dbReference>
<keyword evidence="12" id="KW-0732">Signal</keyword>
<evidence type="ECO:0000256" key="1">
    <source>
        <dbReference type="ARBA" id="ARBA00004651"/>
    </source>
</evidence>
<feature type="coiled-coil region" evidence="10">
    <location>
        <begin position="752"/>
        <end position="779"/>
    </location>
</feature>
<evidence type="ECO:0000313" key="14">
    <source>
        <dbReference type="EMBL" id="CAH3168261.1"/>
    </source>
</evidence>
<sequence>MRLPSLLFVTYVTSISFPTISAKTPLYVGAMFPMTSLHNDSWTGGTGILPAAQMAFDHVNTAGVLNHYNLTLIWSDTRGSPGWTEHILFEFLYNSSRKIVLLGAGFSSCSRVVAALAGLDPWAIPQISFSSSSPELSDKKNYPHFYRTIPDDTSFNVPRIALLKKFKWTHVGTIFQEEDIHRTAMSDLHVLFLKNGIKHISSESFREDARVQMENMKKKGTRIIIANFFGRGGRKVFCEAYKLGMFGAKYVWILLGYMERDWWLVKDPTISCSSAEILQAMDGHLATDYLWTTAPDTKTVYGKTVKDFLVEYETLVPPELRDLHRGFAYDAVWAMALALNRTIPRLAPGTSLDKVPYGDKAFTNTITDALKETNFYGVTGPVGFTSQGNRVGDTRIVQMRDGKQITVGLYEVNNGLINWSGYDAIKWEGGSPPPDTTKLMYELMTVSLSLFIFMAVVTSIAILVSILFLWFNISKRNIRFIKMSSPNLNNSVLLGCFLSYLSVFLFGLDGAFISSGYEVICASRAWTLSLGFSLAYGAMFSKTWRVHQIFTNKRLKRKVIKDRHLFGVVLLLVIIDIIYLTVWQVTDPMKRIIREFSDGSQESVLDVAFVKQLELCESRQTYRWLGILCGYKGLLLLFGAFLAWETRSVTIPALNDSKYIGMSVYNVFVLCTIGAPLSLAVREKPDASFSIVSTCIIVCTSITLCLVFIPKVLQMKRFVLVGEQLCRTFNSTAVEVNSSMKTVRDLDKERELTDFKRKLVEKDKEIRELRIRLSKAEREKQFPSIELTEDQELIKRERNGEETTAHA</sequence>
<reference evidence="14 15" key="1">
    <citation type="submission" date="2022-05" db="EMBL/GenBank/DDBJ databases">
        <authorList>
            <consortium name="Genoscope - CEA"/>
            <person name="William W."/>
        </authorList>
    </citation>
    <scope>NUCLEOTIDE SEQUENCE [LARGE SCALE GENOMIC DNA]</scope>
</reference>
<feature type="transmembrane region" description="Helical" evidence="11">
    <location>
        <begin position="565"/>
        <end position="585"/>
    </location>
</feature>
<feature type="domain" description="G-protein coupled receptors family 3 profile" evidence="13">
    <location>
        <begin position="450"/>
        <end position="712"/>
    </location>
</feature>
<dbReference type="Gene3D" id="3.40.50.2300">
    <property type="match status" value="2"/>
</dbReference>
<dbReference type="PRINTS" id="PR01177">
    <property type="entry name" value="GABAB1RECPTR"/>
</dbReference>
<comment type="subcellular location">
    <subcellularLocation>
        <location evidence="1">Cell membrane</location>
        <topology evidence="1">Multi-pass membrane protein</topology>
    </subcellularLocation>
</comment>
<comment type="caution">
    <text evidence="14">The sequence shown here is derived from an EMBL/GenBank/DDBJ whole genome shotgun (WGS) entry which is preliminary data.</text>
</comment>
<protein>
    <recommendedName>
        <fullName evidence="13">G-protein coupled receptors family 3 profile domain-containing protein</fullName>
    </recommendedName>
</protein>
<keyword evidence="8" id="KW-0325">Glycoprotein</keyword>
<evidence type="ECO:0000256" key="5">
    <source>
        <dbReference type="ARBA" id="ARBA00023040"/>
    </source>
</evidence>
<feature type="transmembrane region" description="Helical" evidence="11">
    <location>
        <begin position="624"/>
        <end position="644"/>
    </location>
</feature>
<dbReference type="InterPro" id="IPR017978">
    <property type="entry name" value="GPCR_3_C"/>
</dbReference>
<accession>A0ABN8QPB3</accession>
<gene>
    <name evidence="14" type="ORF">PLOB_00009210</name>
</gene>
<dbReference type="CDD" id="cd06366">
    <property type="entry name" value="PBP1_GABAb_receptor"/>
    <property type="match status" value="1"/>
</dbReference>
<keyword evidence="7" id="KW-0675">Receptor</keyword>
<dbReference type="PANTHER" id="PTHR10519:SF20">
    <property type="entry name" value="G-PROTEIN COUPLED RECEPTOR 156-RELATED"/>
    <property type="match status" value="1"/>
</dbReference>
<evidence type="ECO:0000256" key="9">
    <source>
        <dbReference type="ARBA" id="ARBA00023224"/>
    </source>
</evidence>
<dbReference type="PANTHER" id="PTHR10519">
    <property type="entry name" value="GABA-B RECEPTOR"/>
    <property type="match status" value="1"/>
</dbReference>
<dbReference type="PROSITE" id="PS00981">
    <property type="entry name" value="G_PROTEIN_RECEP_F3_3"/>
    <property type="match status" value="1"/>
</dbReference>
<evidence type="ECO:0000256" key="4">
    <source>
        <dbReference type="ARBA" id="ARBA00022989"/>
    </source>
</evidence>
<organism evidence="14 15">
    <name type="scientific">Porites lobata</name>
    <dbReference type="NCBI Taxonomy" id="104759"/>
    <lineage>
        <taxon>Eukaryota</taxon>
        <taxon>Metazoa</taxon>
        <taxon>Cnidaria</taxon>
        <taxon>Anthozoa</taxon>
        <taxon>Hexacorallia</taxon>
        <taxon>Scleractinia</taxon>
        <taxon>Fungiina</taxon>
        <taxon>Poritidae</taxon>
        <taxon>Porites</taxon>
    </lineage>
</organism>
<keyword evidence="4 11" id="KW-1133">Transmembrane helix</keyword>
<feature type="transmembrane region" description="Helical" evidence="11">
    <location>
        <begin position="448"/>
        <end position="471"/>
    </location>
</feature>
<dbReference type="Proteomes" id="UP001159405">
    <property type="component" value="Unassembled WGS sequence"/>
</dbReference>
<keyword evidence="5" id="KW-0297">G-protein coupled receptor</keyword>
<evidence type="ECO:0000256" key="11">
    <source>
        <dbReference type="SAM" id="Phobius"/>
    </source>
</evidence>
<dbReference type="Pfam" id="PF01094">
    <property type="entry name" value="ANF_receptor"/>
    <property type="match status" value="1"/>
</dbReference>
<dbReference type="EMBL" id="CALNXK010000144">
    <property type="protein sequence ID" value="CAH3168261.1"/>
    <property type="molecule type" value="Genomic_DNA"/>
</dbReference>
<feature type="signal peptide" evidence="12">
    <location>
        <begin position="1"/>
        <end position="22"/>
    </location>
</feature>
<keyword evidence="9" id="KW-0807">Transducer</keyword>
<dbReference type="InterPro" id="IPR017979">
    <property type="entry name" value="GPCR_3_CS"/>
</dbReference>
<dbReference type="InterPro" id="IPR028082">
    <property type="entry name" value="Peripla_BP_I"/>
</dbReference>
<feature type="transmembrane region" description="Helical" evidence="11">
    <location>
        <begin position="664"/>
        <end position="681"/>
    </location>
</feature>
<dbReference type="InterPro" id="IPR002455">
    <property type="entry name" value="GPCR3_GABA-B"/>
</dbReference>
<proteinExistence type="predicted"/>
<dbReference type="PROSITE" id="PS50259">
    <property type="entry name" value="G_PROTEIN_RECEP_F3_4"/>
    <property type="match status" value="1"/>
</dbReference>
<evidence type="ECO:0000256" key="2">
    <source>
        <dbReference type="ARBA" id="ARBA00022475"/>
    </source>
</evidence>
<keyword evidence="3 11" id="KW-0812">Transmembrane</keyword>
<evidence type="ECO:0000259" key="13">
    <source>
        <dbReference type="PROSITE" id="PS50259"/>
    </source>
</evidence>
<evidence type="ECO:0000256" key="12">
    <source>
        <dbReference type="SAM" id="SignalP"/>
    </source>
</evidence>
<keyword evidence="6 11" id="KW-0472">Membrane</keyword>